<dbReference type="InterPro" id="IPR011055">
    <property type="entry name" value="Dup_hybrid_motif"/>
</dbReference>
<dbReference type="HOGENOM" id="CLU_095283_1_0_12"/>
<feature type="chain" id="PRO_5003685922" evidence="1">
    <location>
        <begin position="19"/>
        <end position="210"/>
    </location>
</feature>
<dbReference type="InterPro" id="IPR050570">
    <property type="entry name" value="Cell_wall_metabolism_enzyme"/>
</dbReference>
<accession>I4B5W4</accession>
<sequence length="210" mass="23569">MRIILFTFALTLQFIIMAACKSQQKLEEERNILEVYEYEAEKFHRLLTQIPTFDGFDFPICKPEGAGCYDANPFGTDDHLGEDWNAGPNNKDLGKPIYSIGNGVVVYSRDIGNGWGKVLRVIHRVQTGNSFDYIEALYAHFHKMEPSLGDFLTRGQRIGTIGTAGGSYEAHLHLELRSRIAMPIGGGYSANTAGFLVPKVYIKQHRPKKN</sequence>
<dbReference type="Pfam" id="PF01551">
    <property type="entry name" value="Peptidase_M23"/>
    <property type="match status" value="1"/>
</dbReference>
<dbReference type="OrthoDB" id="332624at2"/>
<dbReference type="STRING" id="869212.Turpa_2025"/>
<dbReference type="PANTHER" id="PTHR21666">
    <property type="entry name" value="PEPTIDASE-RELATED"/>
    <property type="match status" value="1"/>
</dbReference>
<dbReference type="RefSeq" id="WP_014803178.1">
    <property type="nucleotide sequence ID" value="NC_018020.1"/>
</dbReference>
<feature type="signal peptide" evidence="1">
    <location>
        <begin position="1"/>
        <end position="18"/>
    </location>
</feature>
<dbReference type="GO" id="GO:0004222">
    <property type="term" value="F:metalloendopeptidase activity"/>
    <property type="evidence" value="ECO:0007669"/>
    <property type="project" value="TreeGrafter"/>
</dbReference>
<dbReference type="EMBL" id="CP002959">
    <property type="protein sequence ID" value="AFM12671.1"/>
    <property type="molecule type" value="Genomic_DNA"/>
</dbReference>
<dbReference type="PANTHER" id="PTHR21666:SF270">
    <property type="entry name" value="MUREIN HYDROLASE ACTIVATOR ENVC"/>
    <property type="match status" value="1"/>
</dbReference>
<keyword evidence="1" id="KW-0732">Signal</keyword>
<dbReference type="Proteomes" id="UP000006048">
    <property type="component" value="Chromosome"/>
</dbReference>
<evidence type="ECO:0000313" key="3">
    <source>
        <dbReference type="EMBL" id="AFM12671.1"/>
    </source>
</evidence>
<dbReference type="InterPro" id="IPR016047">
    <property type="entry name" value="M23ase_b-sheet_dom"/>
</dbReference>
<proteinExistence type="predicted"/>
<gene>
    <name evidence="3" type="ordered locus">Turpa_2025</name>
</gene>
<dbReference type="Gene3D" id="2.70.70.10">
    <property type="entry name" value="Glucose Permease (Domain IIA)"/>
    <property type="match status" value="1"/>
</dbReference>
<keyword evidence="4" id="KW-1185">Reference proteome</keyword>
<organism evidence="3 4">
    <name type="scientific">Turneriella parva (strain ATCC BAA-1111 / DSM 21527 / NCTC 11395 / H)</name>
    <name type="common">Leptospira parva</name>
    <dbReference type="NCBI Taxonomy" id="869212"/>
    <lineage>
        <taxon>Bacteria</taxon>
        <taxon>Pseudomonadati</taxon>
        <taxon>Spirochaetota</taxon>
        <taxon>Spirochaetia</taxon>
        <taxon>Leptospirales</taxon>
        <taxon>Leptospiraceae</taxon>
        <taxon>Turneriella</taxon>
    </lineage>
</organism>
<dbReference type="AlphaFoldDB" id="I4B5W4"/>
<reference evidence="3 4" key="1">
    <citation type="submission" date="2012-06" db="EMBL/GenBank/DDBJ databases">
        <title>The complete chromosome of genome of Turneriella parva DSM 21527.</title>
        <authorList>
            <consortium name="US DOE Joint Genome Institute (JGI-PGF)"/>
            <person name="Lucas S."/>
            <person name="Han J."/>
            <person name="Lapidus A."/>
            <person name="Bruce D."/>
            <person name="Goodwin L."/>
            <person name="Pitluck S."/>
            <person name="Peters L."/>
            <person name="Kyrpides N."/>
            <person name="Mavromatis K."/>
            <person name="Ivanova N."/>
            <person name="Mikhailova N."/>
            <person name="Chertkov O."/>
            <person name="Detter J.C."/>
            <person name="Tapia R."/>
            <person name="Han C."/>
            <person name="Land M."/>
            <person name="Hauser L."/>
            <person name="Markowitz V."/>
            <person name="Cheng J.-F."/>
            <person name="Hugenholtz P."/>
            <person name="Woyke T."/>
            <person name="Wu D."/>
            <person name="Gronow S."/>
            <person name="Wellnitz S."/>
            <person name="Brambilla E."/>
            <person name="Klenk H.-P."/>
            <person name="Eisen J.A."/>
        </authorList>
    </citation>
    <scope>NUCLEOTIDE SEQUENCE [LARGE SCALE GENOMIC DNA]</scope>
    <source>
        <strain evidence="4">ATCC BAA-1111 / DSM 21527 / NCTC 11395 / H</strain>
    </source>
</reference>
<evidence type="ECO:0000256" key="1">
    <source>
        <dbReference type="SAM" id="SignalP"/>
    </source>
</evidence>
<dbReference type="SUPFAM" id="SSF51261">
    <property type="entry name" value="Duplicated hybrid motif"/>
    <property type="match status" value="1"/>
</dbReference>
<name>I4B5W4_TURPD</name>
<dbReference type="CDD" id="cd12797">
    <property type="entry name" value="M23_peptidase"/>
    <property type="match status" value="1"/>
</dbReference>
<dbReference type="PROSITE" id="PS51257">
    <property type="entry name" value="PROKAR_LIPOPROTEIN"/>
    <property type="match status" value="1"/>
</dbReference>
<dbReference type="KEGG" id="tpx:Turpa_2025"/>
<evidence type="ECO:0000313" key="4">
    <source>
        <dbReference type="Proteomes" id="UP000006048"/>
    </source>
</evidence>
<feature type="domain" description="M23ase beta-sheet core" evidence="2">
    <location>
        <begin position="93"/>
        <end position="178"/>
    </location>
</feature>
<evidence type="ECO:0000259" key="2">
    <source>
        <dbReference type="Pfam" id="PF01551"/>
    </source>
</evidence>
<protein>
    <submittedName>
        <fullName evidence="3">Peptidase M23</fullName>
    </submittedName>
</protein>